<dbReference type="AlphaFoldDB" id="A0A7C4JSG6"/>
<dbReference type="Pfam" id="PF07963">
    <property type="entry name" value="N_methyl"/>
    <property type="match status" value="1"/>
</dbReference>
<reference evidence="2" key="1">
    <citation type="journal article" date="2020" name="mSystems">
        <title>Genome- and Community-Level Interaction Insights into Carbon Utilization and Element Cycling Functions of Hydrothermarchaeota in Hydrothermal Sediment.</title>
        <authorList>
            <person name="Zhou Z."/>
            <person name="Liu Y."/>
            <person name="Xu W."/>
            <person name="Pan J."/>
            <person name="Luo Z.H."/>
            <person name="Li M."/>
        </authorList>
    </citation>
    <scope>NUCLEOTIDE SEQUENCE [LARGE SCALE GENOMIC DNA]</scope>
    <source>
        <strain evidence="2">SpSt-6</strain>
    </source>
</reference>
<evidence type="ECO:0008006" key="3">
    <source>
        <dbReference type="Google" id="ProtNLM"/>
    </source>
</evidence>
<feature type="transmembrane region" description="Helical" evidence="1">
    <location>
        <begin position="21"/>
        <end position="39"/>
    </location>
</feature>
<organism evidence="2">
    <name type="scientific">Thermodesulfobacterium geofontis</name>
    <dbReference type="NCBI Taxonomy" id="1295609"/>
    <lineage>
        <taxon>Bacteria</taxon>
        <taxon>Pseudomonadati</taxon>
        <taxon>Thermodesulfobacteriota</taxon>
        <taxon>Thermodesulfobacteria</taxon>
        <taxon>Thermodesulfobacteriales</taxon>
        <taxon>Thermodesulfobacteriaceae</taxon>
        <taxon>Thermodesulfobacterium</taxon>
    </lineage>
</organism>
<keyword evidence="1" id="KW-0472">Membrane</keyword>
<dbReference type="InterPro" id="IPR012902">
    <property type="entry name" value="N_methyl_site"/>
</dbReference>
<protein>
    <recommendedName>
        <fullName evidence="3">Prepilin-type N-terminal cleavage/methylation domain-containing protein</fullName>
    </recommendedName>
</protein>
<gene>
    <name evidence="2" type="ORF">ENT66_06745</name>
</gene>
<keyword evidence="1" id="KW-1133">Transmembrane helix</keyword>
<keyword evidence="1" id="KW-0812">Transmembrane</keyword>
<evidence type="ECO:0000313" key="2">
    <source>
        <dbReference type="EMBL" id="HGQ85996.1"/>
    </source>
</evidence>
<proteinExistence type="predicted"/>
<dbReference type="InterPro" id="IPR045584">
    <property type="entry name" value="Pilin-like"/>
</dbReference>
<accession>A0A7C4JSG6</accession>
<dbReference type="EMBL" id="DSZN01000106">
    <property type="protein sequence ID" value="HGQ85996.1"/>
    <property type="molecule type" value="Genomic_DNA"/>
</dbReference>
<sequence length="132" mass="14603">MSKQLRRLFLLKVKGFTLVEALIAILILSLIVIGVANLITGSIGSTRDRIIMECLVNAANSAIEACRAGIDLNTYRCGNFNINLSKNQICANITPPSSFWDATCREVTVTATYGNYQHRLTDLICRFGDENF</sequence>
<dbReference type="SUPFAM" id="SSF54523">
    <property type="entry name" value="Pili subunits"/>
    <property type="match status" value="1"/>
</dbReference>
<comment type="caution">
    <text evidence="2">The sequence shown here is derived from an EMBL/GenBank/DDBJ whole genome shotgun (WGS) entry which is preliminary data.</text>
</comment>
<evidence type="ECO:0000256" key="1">
    <source>
        <dbReference type="SAM" id="Phobius"/>
    </source>
</evidence>
<dbReference type="PROSITE" id="PS00409">
    <property type="entry name" value="PROKAR_NTER_METHYL"/>
    <property type="match status" value="1"/>
</dbReference>
<name>A0A7C4JSG6_9BACT</name>